<evidence type="ECO:0008006" key="3">
    <source>
        <dbReference type="Google" id="ProtNLM"/>
    </source>
</evidence>
<dbReference type="AlphaFoldDB" id="A0A1H6R6V1"/>
<accession>A0A1H6R6V1</accession>
<proteinExistence type="predicted"/>
<evidence type="ECO:0000313" key="1">
    <source>
        <dbReference type="EMBL" id="SEI48944.1"/>
    </source>
</evidence>
<evidence type="ECO:0000313" key="2">
    <source>
        <dbReference type="Proteomes" id="UP000199250"/>
    </source>
</evidence>
<dbReference type="EMBL" id="FNYQ01000005">
    <property type="protein sequence ID" value="SEI48944.1"/>
    <property type="molecule type" value="Genomic_DNA"/>
</dbReference>
<dbReference type="Proteomes" id="UP000199250">
    <property type="component" value="Unassembled WGS sequence"/>
</dbReference>
<protein>
    <recommendedName>
        <fullName evidence="3">Type IV pilus assembly protein PilX</fullName>
    </recommendedName>
</protein>
<organism evidence="1 2">
    <name type="scientific">Azotobacter beijerinckii</name>
    <dbReference type="NCBI Taxonomy" id="170623"/>
    <lineage>
        <taxon>Bacteria</taxon>
        <taxon>Pseudomonadati</taxon>
        <taxon>Pseudomonadota</taxon>
        <taxon>Gammaproteobacteria</taxon>
        <taxon>Pseudomonadales</taxon>
        <taxon>Pseudomonadaceae</taxon>
        <taxon>Azotobacter</taxon>
    </lineage>
</organism>
<gene>
    <name evidence="1" type="ORF">SAMN04244572_00538</name>
</gene>
<reference evidence="1 2" key="1">
    <citation type="submission" date="2016-10" db="EMBL/GenBank/DDBJ databases">
        <authorList>
            <person name="de Groot N.N."/>
        </authorList>
    </citation>
    <scope>NUCLEOTIDE SEQUENCE [LARGE SCALE GENOMIC DNA]</scope>
    <source>
        <strain evidence="1 2">DSM 373</strain>
    </source>
</reference>
<sequence length="180" mass="19327">MRCFHSMHRQQGAVLLVALIMLLLLTLIAVSSFNLTQTNLQVVHNMESRSLANFAANAAIEEAISRSQFLSTPNSVFLVSCGQANRKCYDFNGDRTTDIVVVMDSPSCVIVLPIKNSELNVSNDSDASCFIAGSENSMCVNSVWEIRATATDVVTGAQVIIRQGVAVRATSNNIATACPG</sequence>
<name>A0A1H6R6V1_9GAMM</name>